<evidence type="ECO:0000259" key="3">
    <source>
        <dbReference type="Pfam" id="PF13231"/>
    </source>
</evidence>
<feature type="transmembrane region" description="Helical" evidence="2">
    <location>
        <begin position="286"/>
        <end position="308"/>
    </location>
</feature>
<name>A0A9X3MYC9_9ACTN</name>
<evidence type="ECO:0000313" key="5">
    <source>
        <dbReference type="Proteomes" id="UP001149140"/>
    </source>
</evidence>
<dbReference type="Proteomes" id="UP001149140">
    <property type="component" value="Unassembled WGS sequence"/>
</dbReference>
<feature type="transmembrane region" description="Helical" evidence="2">
    <location>
        <begin position="201"/>
        <end position="220"/>
    </location>
</feature>
<protein>
    <submittedName>
        <fullName evidence="4">TIGR03663 family protein</fullName>
    </submittedName>
</protein>
<feature type="transmembrane region" description="Helical" evidence="2">
    <location>
        <begin position="131"/>
        <end position="151"/>
    </location>
</feature>
<dbReference type="Pfam" id="PF13231">
    <property type="entry name" value="PMT_2"/>
    <property type="match status" value="1"/>
</dbReference>
<dbReference type="AlphaFoldDB" id="A0A9X3MYC9"/>
<feature type="transmembrane region" description="Helical" evidence="2">
    <location>
        <begin position="369"/>
        <end position="389"/>
    </location>
</feature>
<dbReference type="InterPro" id="IPR019962">
    <property type="entry name" value="CHP03663"/>
</dbReference>
<proteinExistence type="predicted"/>
<dbReference type="RefSeq" id="WP_270044311.1">
    <property type="nucleotide sequence ID" value="NZ_JAPDOD010000041.1"/>
</dbReference>
<dbReference type="EMBL" id="JAPDOD010000041">
    <property type="protein sequence ID" value="MDA0165055.1"/>
    <property type="molecule type" value="Genomic_DNA"/>
</dbReference>
<feature type="transmembrane region" description="Helical" evidence="2">
    <location>
        <begin position="315"/>
        <end position="334"/>
    </location>
</feature>
<dbReference type="InterPro" id="IPR038731">
    <property type="entry name" value="RgtA/B/C-like"/>
</dbReference>
<keyword evidence="5" id="KW-1185">Reference proteome</keyword>
<feature type="transmembrane region" description="Helical" evidence="2">
    <location>
        <begin position="232"/>
        <end position="254"/>
    </location>
</feature>
<keyword evidence="2" id="KW-1133">Transmembrane helix</keyword>
<evidence type="ECO:0000313" key="4">
    <source>
        <dbReference type="EMBL" id="MDA0165055.1"/>
    </source>
</evidence>
<sequence length="538" mass="60421">MTDIAAPAAPQREETTSARRGPAAWFARQQTSELVAWGVLFAAAIVVHVIGLGNRPFHHDESQDAYFSYLFRQTGDYQYNPLLHGPLRFYLTGLMYVLFGDSNFTARLAPVLMALSMVPMCWPLRRLMGRPAAFCAAALFAFGPSYLYFGRFAREDIYVAAITLGLLVSIWCYIDRPRKYHPAIIGAFLAASFATKETTFITVFVMGSFFLFSFAIPAWREELIGALKRAGWEGWGWFLAAFAGLFTILFTTFLTHPGGLWDGIYTGLKYWIDQHGVARGGEPWQFYSTVLITIEWPALILGAIGAVSLWRRKPYFAAFLVWDFVLSLIVYSWAGEKFAWLVLHPLLPVILLAGVGLQAIWFTRGTLRYVGLVGAAIALFYVGLASWWVNVDRGADPREMLVSTQSAPDVKKVADQVQALADSRGPGKPPLTVTIDSSQGATFPYAWYFRHLSVGYIDLAQQNAPPPTSDVVVMTDEAHARLQNALQAYDGRQFQFRIWWVRDYGAIRPGNLFSYITQRKVWNPTGGMKEWLYVKKGL</sequence>
<organism evidence="4 5">
    <name type="scientific">Solirubrobacter ginsenosidimutans</name>
    <dbReference type="NCBI Taxonomy" id="490573"/>
    <lineage>
        <taxon>Bacteria</taxon>
        <taxon>Bacillati</taxon>
        <taxon>Actinomycetota</taxon>
        <taxon>Thermoleophilia</taxon>
        <taxon>Solirubrobacterales</taxon>
        <taxon>Solirubrobacteraceae</taxon>
        <taxon>Solirubrobacter</taxon>
    </lineage>
</organism>
<comment type="caution">
    <text evidence="4">The sequence shown here is derived from an EMBL/GenBank/DDBJ whole genome shotgun (WGS) entry which is preliminary data.</text>
</comment>
<gene>
    <name evidence="4" type="ORF">OM076_32600</name>
</gene>
<reference evidence="4" key="1">
    <citation type="submission" date="2022-10" db="EMBL/GenBank/DDBJ databases">
        <title>The WGS of Solirubrobacter ginsenosidimutans DSM 21036.</title>
        <authorList>
            <person name="Jiang Z."/>
        </authorList>
    </citation>
    <scope>NUCLEOTIDE SEQUENCE</scope>
    <source>
        <strain evidence="4">DSM 21036</strain>
    </source>
</reference>
<dbReference type="PANTHER" id="PTHR41710">
    <property type="entry name" value="GLYCOSYL TRANSFERASE, FAMILY 39"/>
    <property type="match status" value="1"/>
</dbReference>
<keyword evidence="2" id="KW-0812">Transmembrane</keyword>
<dbReference type="NCBIfam" id="TIGR03663">
    <property type="entry name" value="flippase activity-associated protein Agl23"/>
    <property type="match status" value="1"/>
</dbReference>
<feature type="transmembrane region" description="Helical" evidence="2">
    <location>
        <begin position="34"/>
        <end position="53"/>
    </location>
</feature>
<evidence type="ECO:0000256" key="2">
    <source>
        <dbReference type="SAM" id="Phobius"/>
    </source>
</evidence>
<feature type="transmembrane region" description="Helical" evidence="2">
    <location>
        <begin position="340"/>
        <end position="362"/>
    </location>
</feature>
<keyword evidence="2" id="KW-0472">Membrane</keyword>
<feature type="transmembrane region" description="Helical" evidence="2">
    <location>
        <begin position="157"/>
        <end position="173"/>
    </location>
</feature>
<accession>A0A9X3MYC9</accession>
<dbReference type="PANTHER" id="PTHR41710:SF2">
    <property type="entry name" value="GLYCOSYL TRANSFERASE FAMILY 39_83 DOMAIN-CONTAINING PROTEIN"/>
    <property type="match status" value="1"/>
</dbReference>
<evidence type="ECO:0000256" key="1">
    <source>
        <dbReference type="SAM" id="MobiDB-lite"/>
    </source>
</evidence>
<feature type="domain" description="Glycosyltransferase RgtA/B/C/D-like" evidence="3">
    <location>
        <begin position="84"/>
        <end position="213"/>
    </location>
</feature>
<feature type="region of interest" description="Disordered" evidence="1">
    <location>
        <begin position="1"/>
        <end position="21"/>
    </location>
</feature>